<keyword evidence="3" id="KW-0378">Hydrolase</keyword>
<organism evidence="3 4">
    <name type="scientific">Ornithinimicrobium ciconiae</name>
    <dbReference type="NCBI Taxonomy" id="2594265"/>
    <lineage>
        <taxon>Bacteria</taxon>
        <taxon>Bacillati</taxon>
        <taxon>Actinomycetota</taxon>
        <taxon>Actinomycetes</taxon>
        <taxon>Micrococcales</taxon>
        <taxon>Ornithinimicrobiaceae</taxon>
        <taxon>Ornithinimicrobium</taxon>
    </lineage>
</organism>
<dbReference type="AlphaFoldDB" id="A0A516GBE9"/>
<dbReference type="InterPro" id="IPR051453">
    <property type="entry name" value="MBL_Glyoxalase_II"/>
</dbReference>
<dbReference type="OrthoDB" id="2971563at2"/>
<dbReference type="Pfam" id="PF00753">
    <property type="entry name" value="Lactamase_B"/>
    <property type="match status" value="1"/>
</dbReference>
<dbReference type="InterPro" id="IPR036866">
    <property type="entry name" value="RibonucZ/Hydroxyglut_hydro"/>
</dbReference>
<dbReference type="Gene3D" id="3.60.15.10">
    <property type="entry name" value="Ribonuclease Z/Hydroxyacylglutathione hydrolase-like"/>
    <property type="match status" value="1"/>
</dbReference>
<evidence type="ECO:0000313" key="4">
    <source>
        <dbReference type="Proteomes" id="UP000315395"/>
    </source>
</evidence>
<feature type="compositionally biased region" description="Basic and acidic residues" evidence="1">
    <location>
        <begin position="1"/>
        <end position="10"/>
    </location>
</feature>
<evidence type="ECO:0000256" key="1">
    <source>
        <dbReference type="SAM" id="MobiDB-lite"/>
    </source>
</evidence>
<dbReference type="KEGG" id="orz:FNH13_11390"/>
<reference evidence="3 4" key="1">
    <citation type="submission" date="2019-07" db="EMBL/GenBank/DDBJ databases">
        <title>complete genome sequencing of Ornithinimicrobium sp. H23M54.</title>
        <authorList>
            <person name="Bae J.-W."/>
            <person name="Lee S.-Y."/>
        </authorList>
    </citation>
    <scope>NUCLEOTIDE SEQUENCE [LARGE SCALE GENOMIC DNA]</scope>
    <source>
        <strain evidence="3 4">H23M54</strain>
    </source>
</reference>
<dbReference type="CDD" id="cd06262">
    <property type="entry name" value="metallo-hydrolase-like_MBL-fold"/>
    <property type="match status" value="1"/>
</dbReference>
<protein>
    <submittedName>
        <fullName evidence="3">MBL fold metallo-hydrolase</fullName>
    </submittedName>
</protein>
<feature type="region of interest" description="Disordered" evidence="1">
    <location>
        <begin position="1"/>
        <end position="42"/>
    </location>
</feature>
<feature type="domain" description="Metallo-beta-lactamase" evidence="2">
    <location>
        <begin position="66"/>
        <end position="232"/>
    </location>
</feature>
<dbReference type="PANTHER" id="PTHR46233:SF1">
    <property type="entry name" value="CONSERVED PROTEIN"/>
    <property type="match status" value="1"/>
</dbReference>
<sequence>MGDGHEHPAEHPGSGPSADGQGSGPSADDGATGPEHARAHVEPGGPFWLGHLGHALVRKASVSEMDNNCYLITCRRSGEQLLIDAADDAPRLAELVAAGSGRLTAVVTTHQHWDHHRALAAVVAEFAPRTAAGAADADALPVPPDVRLTHGDRISVGELLLDVIALRGHTPGSIALALTDGAGQVHLFTGDSLFPGGPGKTPDAEAFTSLMDDLEDRVFATYPDNTVVHPGHGDSTTIGAERPQLASWRARGW</sequence>
<evidence type="ECO:0000313" key="3">
    <source>
        <dbReference type="EMBL" id="QDO88854.1"/>
    </source>
</evidence>
<proteinExistence type="predicted"/>
<dbReference type="SUPFAM" id="SSF56281">
    <property type="entry name" value="Metallo-hydrolase/oxidoreductase"/>
    <property type="match status" value="1"/>
</dbReference>
<dbReference type="Proteomes" id="UP000315395">
    <property type="component" value="Chromosome"/>
</dbReference>
<dbReference type="EMBL" id="CP041616">
    <property type="protein sequence ID" value="QDO88854.1"/>
    <property type="molecule type" value="Genomic_DNA"/>
</dbReference>
<dbReference type="SMART" id="SM00849">
    <property type="entry name" value="Lactamase_B"/>
    <property type="match status" value="1"/>
</dbReference>
<gene>
    <name evidence="3" type="ORF">FNH13_11390</name>
</gene>
<name>A0A516GBE9_9MICO</name>
<dbReference type="PANTHER" id="PTHR46233">
    <property type="entry name" value="HYDROXYACYLGLUTATHIONE HYDROLASE GLOC"/>
    <property type="match status" value="1"/>
</dbReference>
<accession>A0A516GBE9</accession>
<dbReference type="InterPro" id="IPR001279">
    <property type="entry name" value="Metallo-B-lactamas"/>
</dbReference>
<evidence type="ECO:0000259" key="2">
    <source>
        <dbReference type="SMART" id="SM00849"/>
    </source>
</evidence>
<dbReference type="RefSeq" id="WP_143783531.1">
    <property type="nucleotide sequence ID" value="NZ_CP041616.1"/>
</dbReference>
<keyword evidence="4" id="KW-1185">Reference proteome</keyword>
<dbReference type="GO" id="GO:0016787">
    <property type="term" value="F:hydrolase activity"/>
    <property type="evidence" value="ECO:0007669"/>
    <property type="project" value="UniProtKB-KW"/>
</dbReference>